<evidence type="ECO:0000259" key="3">
    <source>
        <dbReference type="Pfam" id="PF07593"/>
    </source>
</evidence>
<evidence type="ECO:0000256" key="2">
    <source>
        <dbReference type="SAM" id="MobiDB-lite"/>
    </source>
</evidence>
<dbReference type="PANTHER" id="PTHR16026">
    <property type="entry name" value="CARTILAGE ACIDIC PROTEIN 1"/>
    <property type="match status" value="1"/>
</dbReference>
<evidence type="ECO:0000313" key="4">
    <source>
        <dbReference type="EMBL" id="SEG52328.1"/>
    </source>
</evidence>
<dbReference type="Pfam" id="PF07593">
    <property type="entry name" value="UnbV_ASPIC"/>
    <property type="match status" value="1"/>
</dbReference>
<dbReference type="InterPro" id="IPR011519">
    <property type="entry name" value="UnbV_ASPIC"/>
</dbReference>
<keyword evidence="1" id="KW-0732">Signal</keyword>
<evidence type="ECO:0000313" key="5">
    <source>
        <dbReference type="Proteomes" id="UP000236728"/>
    </source>
</evidence>
<dbReference type="Gene3D" id="2.130.10.130">
    <property type="entry name" value="Integrin alpha, N-terminal"/>
    <property type="match status" value="2"/>
</dbReference>
<dbReference type="EMBL" id="FNVA01000006">
    <property type="protein sequence ID" value="SEG52328.1"/>
    <property type="molecule type" value="Genomic_DNA"/>
</dbReference>
<gene>
    <name evidence="4" type="ORF">SAMN05421819_3288</name>
</gene>
<keyword evidence="5" id="KW-1185">Reference proteome</keyword>
<feature type="region of interest" description="Disordered" evidence="2">
    <location>
        <begin position="54"/>
        <end position="73"/>
    </location>
</feature>
<feature type="domain" description="ASPIC/UnbV" evidence="3">
    <location>
        <begin position="571"/>
        <end position="636"/>
    </location>
</feature>
<dbReference type="Pfam" id="PF13517">
    <property type="entry name" value="FG-GAP_3"/>
    <property type="match status" value="2"/>
</dbReference>
<protein>
    <submittedName>
        <fullName evidence="4">Repeat domain-containing protein</fullName>
    </submittedName>
</protein>
<dbReference type="InterPro" id="IPR013517">
    <property type="entry name" value="FG-GAP"/>
</dbReference>
<name>A0A1H6AUM1_9BACT</name>
<dbReference type="InterPro" id="IPR028994">
    <property type="entry name" value="Integrin_alpha_N"/>
</dbReference>
<reference evidence="4 5" key="1">
    <citation type="submission" date="2016-10" db="EMBL/GenBank/DDBJ databases">
        <authorList>
            <person name="de Groot N.N."/>
        </authorList>
    </citation>
    <scope>NUCLEOTIDE SEQUENCE [LARGE SCALE GENOMIC DNA]</scope>
    <source>
        <strain evidence="4 5">DSM 22489</strain>
    </source>
</reference>
<accession>A0A1H6AUM1</accession>
<dbReference type="Proteomes" id="UP000236728">
    <property type="component" value="Unassembled WGS sequence"/>
</dbReference>
<organism evidence="4 5">
    <name type="scientific">Bryocella elongata</name>
    <dbReference type="NCBI Taxonomy" id="863522"/>
    <lineage>
        <taxon>Bacteria</taxon>
        <taxon>Pseudomonadati</taxon>
        <taxon>Acidobacteriota</taxon>
        <taxon>Terriglobia</taxon>
        <taxon>Terriglobales</taxon>
        <taxon>Acidobacteriaceae</taxon>
        <taxon>Bryocella</taxon>
    </lineage>
</organism>
<dbReference type="SUPFAM" id="SSF69318">
    <property type="entry name" value="Integrin alpha N-terminal domain"/>
    <property type="match status" value="1"/>
</dbReference>
<dbReference type="InterPro" id="IPR027039">
    <property type="entry name" value="Crtac1"/>
</dbReference>
<sequence length="656" mass="70454">MEAHDRFHLLEWSAMPFWVPFQHLRWQIAAPILFPAALVFCGGSIGPLPATAQSDAAQQTAQEGAQAPAHGGSNTAGVFAPVYDAKHRPITAGGTVAKGAVPFEEIAKKAGLAGWHHTMGSPNKPYILDTIGSGVALLDYDNDGWLDIYLVNGSTDEAEAGKAVAPHAALFHNNHDGTFTDVTAKAGVSNDRWGFGVAVGDYDNDGWPDLYVSNFGKNRLYHNNHDGTFTDVADKAGVALGNWSTGATWGDYDGDGQLDLFVPGYVHYDLAKQTVGAEGIPLSFCQYRGAKVLCGPRGLPGEPDHLFHNNGDGTFTDVSEHAGVADKSGYFGLSSVFVSLNGNGKVDLLVANDSTPNYLYLNKGDGTFEDISYASGYALNKEGRETASMGIALGDYRNNGQLDVFNTTFSDDYKPLYRNDGDANFTDVSYDTHIAQLTIPFLGWGTAFLDYDNDGWKDLLEVNGHVYRNADTNDWGTSWAQRALLFHNEQGKRLEPLPAVEGTALAKTLTSRGLAVGDLFNDGRMDAVINNMDSVPALFRNIDPNKNHWVAFKLTGGGKPGPDGRKSPRDAIGATVYLTANGMRQRGDVFSGGSYASTSDMRPHFGLGATGPTLPMTLEVHWPSGNAEKFLIQKMDAILDLTEGSGSPLSSSAEIH</sequence>
<proteinExistence type="predicted"/>
<dbReference type="AlphaFoldDB" id="A0A1H6AUM1"/>
<evidence type="ECO:0000256" key="1">
    <source>
        <dbReference type="ARBA" id="ARBA00022729"/>
    </source>
</evidence>
<dbReference type="PANTHER" id="PTHR16026:SF0">
    <property type="entry name" value="CARTILAGE ACIDIC PROTEIN 1"/>
    <property type="match status" value="1"/>
</dbReference>
<feature type="compositionally biased region" description="Low complexity" evidence="2">
    <location>
        <begin position="54"/>
        <end position="69"/>
    </location>
</feature>